<dbReference type="FunFam" id="3.30.70.270:FF:000020">
    <property type="entry name" value="Transposon Tf2-6 polyprotein-like Protein"/>
    <property type="match status" value="1"/>
</dbReference>
<dbReference type="CDD" id="cd09274">
    <property type="entry name" value="RNase_HI_RT_Ty3"/>
    <property type="match status" value="1"/>
</dbReference>
<dbReference type="InterPro" id="IPR036397">
    <property type="entry name" value="RNaseH_sf"/>
</dbReference>
<dbReference type="GO" id="GO:0004519">
    <property type="term" value="F:endonuclease activity"/>
    <property type="evidence" value="ECO:0007669"/>
    <property type="project" value="UniProtKB-KW"/>
</dbReference>
<feature type="domain" description="Reverse transcriptase" evidence="10">
    <location>
        <begin position="245"/>
        <end position="424"/>
    </location>
</feature>
<dbReference type="FunFam" id="3.10.10.10:FF:000007">
    <property type="entry name" value="Retrovirus-related Pol polyprotein from transposon 17.6-like Protein"/>
    <property type="match status" value="1"/>
</dbReference>
<dbReference type="Gene3D" id="3.30.70.270">
    <property type="match status" value="2"/>
</dbReference>
<dbReference type="PROSITE" id="PS50994">
    <property type="entry name" value="INTEGRASE"/>
    <property type="match status" value="1"/>
</dbReference>
<protein>
    <recommendedName>
        <fullName evidence="1">RNA-directed DNA polymerase</fullName>
        <ecNumber evidence="1">2.7.7.49</ecNumber>
    </recommendedName>
</protein>
<dbReference type="Pfam" id="PF00078">
    <property type="entry name" value="RVT_1"/>
    <property type="match status" value="1"/>
</dbReference>
<evidence type="ECO:0000256" key="3">
    <source>
        <dbReference type="ARBA" id="ARBA00022679"/>
    </source>
</evidence>
<dbReference type="Gene3D" id="3.10.10.10">
    <property type="entry name" value="HIV Type 1 Reverse Transcriptase, subunit A, domain 1"/>
    <property type="match status" value="1"/>
</dbReference>
<dbReference type="GO" id="GO:0003964">
    <property type="term" value="F:RNA-directed DNA polymerase activity"/>
    <property type="evidence" value="ECO:0007669"/>
    <property type="project" value="UniProtKB-KW"/>
</dbReference>
<organism evidence="12 13">
    <name type="scientific">Rotaria magnacalcarata</name>
    <dbReference type="NCBI Taxonomy" id="392030"/>
    <lineage>
        <taxon>Eukaryota</taxon>
        <taxon>Metazoa</taxon>
        <taxon>Spiralia</taxon>
        <taxon>Gnathifera</taxon>
        <taxon>Rotifera</taxon>
        <taxon>Eurotatoria</taxon>
        <taxon>Bdelloidea</taxon>
        <taxon>Philodinida</taxon>
        <taxon>Philodinidae</taxon>
        <taxon>Rotaria</taxon>
    </lineage>
</organism>
<evidence type="ECO:0000256" key="5">
    <source>
        <dbReference type="ARBA" id="ARBA00022722"/>
    </source>
</evidence>
<evidence type="ECO:0000256" key="8">
    <source>
        <dbReference type="ARBA" id="ARBA00022918"/>
    </source>
</evidence>
<dbReference type="InterPro" id="IPR041588">
    <property type="entry name" value="Integrase_H2C2"/>
</dbReference>
<dbReference type="InterPro" id="IPR012337">
    <property type="entry name" value="RNaseH-like_sf"/>
</dbReference>
<feature type="region of interest" description="Disordered" evidence="9">
    <location>
        <begin position="704"/>
        <end position="756"/>
    </location>
</feature>
<evidence type="ECO:0000313" key="13">
    <source>
        <dbReference type="Proteomes" id="UP000663834"/>
    </source>
</evidence>
<dbReference type="SUPFAM" id="SSF50630">
    <property type="entry name" value="Acid proteases"/>
    <property type="match status" value="1"/>
</dbReference>
<dbReference type="InterPro" id="IPR001584">
    <property type="entry name" value="Integrase_cat-core"/>
</dbReference>
<dbReference type="FunFam" id="3.10.20.370:FF:000001">
    <property type="entry name" value="Retrovirus-related Pol polyprotein from transposon 17.6-like protein"/>
    <property type="match status" value="1"/>
</dbReference>
<dbReference type="CDD" id="cd01647">
    <property type="entry name" value="RT_LTR"/>
    <property type="match status" value="1"/>
</dbReference>
<dbReference type="GO" id="GO:0004190">
    <property type="term" value="F:aspartic-type endopeptidase activity"/>
    <property type="evidence" value="ECO:0007669"/>
    <property type="project" value="InterPro"/>
</dbReference>
<keyword evidence="8" id="KW-0695">RNA-directed DNA polymerase</keyword>
<evidence type="ECO:0000256" key="7">
    <source>
        <dbReference type="ARBA" id="ARBA00022801"/>
    </source>
</evidence>
<evidence type="ECO:0000313" key="12">
    <source>
        <dbReference type="EMBL" id="CAF1575387.1"/>
    </source>
</evidence>
<evidence type="ECO:0000256" key="9">
    <source>
        <dbReference type="SAM" id="MobiDB-lite"/>
    </source>
</evidence>
<feature type="compositionally biased region" description="Polar residues" evidence="9">
    <location>
        <begin position="704"/>
        <end position="721"/>
    </location>
</feature>
<dbReference type="Proteomes" id="UP000663834">
    <property type="component" value="Unassembled WGS sequence"/>
</dbReference>
<gene>
    <name evidence="12" type="ORF">KQP761_LOCUS19591</name>
</gene>
<keyword evidence="5" id="KW-0540">Nuclease</keyword>
<dbReference type="SUPFAM" id="SSF56672">
    <property type="entry name" value="DNA/RNA polymerases"/>
    <property type="match status" value="1"/>
</dbReference>
<evidence type="ECO:0000256" key="4">
    <source>
        <dbReference type="ARBA" id="ARBA00022695"/>
    </source>
</evidence>
<dbReference type="EMBL" id="CAJNOW010010041">
    <property type="protein sequence ID" value="CAF1575387.1"/>
    <property type="molecule type" value="Genomic_DNA"/>
</dbReference>
<dbReference type="PROSITE" id="PS50878">
    <property type="entry name" value="RT_POL"/>
    <property type="match status" value="1"/>
</dbReference>
<dbReference type="EC" id="2.7.7.49" evidence="1"/>
<dbReference type="GO" id="GO:0003676">
    <property type="term" value="F:nucleic acid binding"/>
    <property type="evidence" value="ECO:0007669"/>
    <property type="project" value="InterPro"/>
</dbReference>
<comment type="caution">
    <text evidence="12">The sequence shown here is derived from an EMBL/GenBank/DDBJ whole genome shotgun (WGS) entry which is preliminary data.</text>
</comment>
<keyword evidence="7" id="KW-0378">Hydrolase</keyword>
<dbReference type="PANTHER" id="PTHR37984">
    <property type="entry name" value="PROTEIN CBG26694"/>
    <property type="match status" value="1"/>
</dbReference>
<dbReference type="GO" id="GO:0015074">
    <property type="term" value="P:DNA integration"/>
    <property type="evidence" value="ECO:0007669"/>
    <property type="project" value="InterPro"/>
</dbReference>
<dbReference type="PROSITE" id="PS00141">
    <property type="entry name" value="ASP_PROTEASE"/>
    <property type="match status" value="1"/>
</dbReference>
<dbReference type="PANTHER" id="PTHR37984:SF5">
    <property type="entry name" value="PROTEIN NYNRIN-LIKE"/>
    <property type="match status" value="1"/>
</dbReference>
<keyword evidence="2" id="KW-0645">Protease</keyword>
<dbReference type="FunFam" id="1.10.340.70:FF:000001">
    <property type="entry name" value="Retrovirus-related Pol polyprotein from transposon gypsy-like Protein"/>
    <property type="match status" value="1"/>
</dbReference>
<dbReference type="InterPro" id="IPR001969">
    <property type="entry name" value="Aspartic_peptidase_AS"/>
</dbReference>
<accession>A0A815YW38</accession>
<evidence type="ECO:0000256" key="1">
    <source>
        <dbReference type="ARBA" id="ARBA00012493"/>
    </source>
</evidence>
<keyword evidence="3" id="KW-0808">Transferase</keyword>
<reference evidence="12" key="1">
    <citation type="submission" date="2021-02" db="EMBL/GenBank/DDBJ databases">
        <authorList>
            <person name="Nowell W R."/>
        </authorList>
    </citation>
    <scope>NUCLEOTIDE SEQUENCE</scope>
</reference>
<dbReference type="GO" id="GO:0006508">
    <property type="term" value="P:proteolysis"/>
    <property type="evidence" value="ECO:0007669"/>
    <property type="project" value="UniProtKB-KW"/>
</dbReference>
<dbReference type="InterPro" id="IPR043128">
    <property type="entry name" value="Rev_trsase/Diguanyl_cyclase"/>
</dbReference>
<dbReference type="Pfam" id="PF00665">
    <property type="entry name" value="rve"/>
    <property type="match status" value="1"/>
</dbReference>
<evidence type="ECO:0000259" key="10">
    <source>
        <dbReference type="PROSITE" id="PS50878"/>
    </source>
</evidence>
<dbReference type="Gene3D" id="1.10.340.70">
    <property type="match status" value="1"/>
</dbReference>
<dbReference type="Pfam" id="PF08284">
    <property type="entry name" value="RVP_2"/>
    <property type="match status" value="1"/>
</dbReference>
<evidence type="ECO:0000259" key="11">
    <source>
        <dbReference type="PROSITE" id="PS50994"/>
    </source>
</evidence>
<dbReference type="InterPro" id="IPR000477">
    <property type="entry name" value="RT_dom"/>
</dbReference>
<dbReference type="SUPFAM" id="SSF53098">
    <property type="entry name" value="Ribonuclease H-like"/>
    <property type="match status" value="1"/>
</dbReference>
<dbReference type="AlphaFoldDB" id="A0A815YW38"/>
<dbReference type="CDD" id="cd00303">
    <property type="entry name" value="retropepsin_like"/>
    <property type="match status" value="1"/>
</dbReference>
<dbReference type="InterPro" id="IPR041373">
    <property type="entry name" value="RT_RNaseH"/>
</dbReference>
<dbReference type="InterPro" id="IPR050951">
    <property type="entry name" value="Retrovirus_Pol_polyprotein"/>
</dbReference>
<feature type="domain" description="Integrase catalytic" evidence="11">
    <location>
        <begin position="903"/>
        <end position="1065"/>
    </location>
</feature>
<feature type="compositionally biased region" description="Low complexity" evidence="9">
    <location>
        <begin position="739"/>
        <end position="756"/>
    </location>
</feature>
<sequence>MEILVDTGATNSIIHQSALLKIQHQPYYPVQQQFFLANQTSIMIKGYVNLEIKIQHIKTFVTAAVTTTLCCDVILGEDWINHYRVIIDRFKNKLEILGNKASVHLRTSSDSKLFSPSSIALKTTNDSVVHNYKNYKPMMKHCLSKRSHFINTLKNSSPQTPHVIQDIEKTIDEMIQHITDLSHKNKTRNVMSQYQKIFDTSSSTIALTSLQHRISTGDHPPINSIPYKCSLQQQQALKNIINQMERSNLIRPSSSPWSFPVILIKKKSGDYRFVVDYRKLNAITTKDSFPIPTIESTLQQLAGNSYFSKLDLRSGYFQIPISENDKPKTAFITTFGLWEFNVLPMGLTNAPPSFQRIMYNLIVNGREQYCLCYLDDIIIFSKTFNDHINHLQEILRVLDQHRFQLNPSKCSLMNEKIDYLGHSIDQHGITPLHNNIKAIRELPLPNCPTLKQANQFIGGIGFYRKFIKNFSKIAAPLHRVTNLTKDNKHNFKWGDEQRQAVQQLTQIITGPELVLDFPDPALPFTLSTDASTVGLGAVLKQTTEDNKIKIIYYLSRTLTKSESRYSTTELEALAMVWSMMKLRIYLLGKDFKVETDHCPLCQFHKKKSRNGRLDRWSIEILSEYNITEINYKKGKCHCDADLLSRYPLYDNENENSLNNIHIRKQEQGYLFSYGSELDDEEPDLQPIATINVVTRARNYDSTKQFGDQEQITSTNDSSTSKAPIIYNTRSRTDKLRKPNSSTSSNTTKHFIPSSSSINNKIIPTSSSLPSNNINKAHAMNMGFSMKKLKEEQIKDKEIQGKIQHLVNNDDYTIMDGIIYKLVLRGKTKFKLPWIPKSMIDQVLFLYHDHHTAAHLGNNKTSYKLMNKYYWPNMHCTITNYIKSCMKCSKHNYIRTKRPGKMNLMPMPNEVMGLVGMDYWGPTNSPTAKGNRYVITMTDYLSKFVFAKAVHTNSAQEAAEFFLDVCYHFGAPTKLITDQGSHFVAELTRTVIESCNTTHILATPYHPTSNAQTERFNATFAPALSKLISNQRQDWDDYLQAVIYAYNTSIHTTTTLTPFHLMFTRESQLLMDPKQLKVSLMKPNEYYDKVKKSRKLIIDYAQSTIQHQRILAKKRFDTNRPDPQYRTNDLILIRVINRTSKFQEKYEGPYRILDQKGPSTFIVKLEDPDSEDNPSYTKQVTTADMKHILVQETI</sequence>
<dbReference type="OrthoDB" id="6771023at2759"/>
<dbReference type="Gene3D" id="2.40.70.10">
    <property type="entry name" value="Acid Proteases"/>
    <property type="match status" value="1"/>
</dbReference>
<keyword evidence="6" id="KW-0255">Endonuclease</keyword>
<dbReference type="Pfam" id="PF17917">
    <property type="entry name" value="RT_RNaseH"/>
    <property type="match status" value="1"/>
</dbReference>
<proteinExistence type="predicted"/>
<name>A0A815YW38_9BILA</name>
<dbReference type="InterPro" id="IPR043502">
    <property type="entry name" value="DNA/RNA_pol_sf"/>
</dbReference>
<evidence type="ECO:0000256" key="2">
    <source>
        <dbReference type="ARBA" id="ARBA00022670"/>
    </source>
</evidence>
<evidence type="ECO:0000256" key="6">
    <source>
        <dbReference type="ARBA" id="ARBA00022759"/>
    </source>
</evidence>
<dbReference type="InterPro" id="IPR021109">
    <property type="entry name" value="Peptidase_aspartic_dom_sf"/>
</dbReference>
<dbReference type="Pfam" id="PF17921">
    <property type="entry name" value="Integrase_H2C2"/>
    <property type="match status" value="1"/>
</dbReference>
<keyword evidence="4" id="KW-0548">Nucleotidyltransferase</keyword>
<dbReference type="Gene3D" id="3.30.420.10">
    <property type="entry name" value="Ribonuclease H-like superfamily/Ribonuclease H"/>
    <property type="match status" value="1"/>
</dbReference>